<evidence type="ECO:0000313" key="9">
    <source>
        <dbReference type="EMBL" id="MBL0375186.1"/>
    </source>
</evidence>
<dbReference type="EMBL" id="JAEQNC010000019">
    <property type="protein sequence ID" value="MBL0375186.1"/>
    <property type="molecule type" value="Genomic_DNA"/>
</dbReference>
<evidence type="ECO:0000256" key="5">
    <source>
        <dbReference type="ARBA" id="ARBA00023163"/>
    </source>
</evidence>
<dbReference type="NCBIfam" id="NF008888">
    <property type="entry name" value="PRK11922.1"/>
    <property type="match status" value="1"/>
</dbReference>
<dbReference type="Proteomes" id="UP000633219">
    <property type="component" value="Unassembled WGS sequence"/>
</dbReference>
<dbReference type="InterPro" id="IPR000838">
    <property type="entry name" value="RNA_pol_sigma70_ECF_CS"/>
</dbReference>
<dbReference type="Pfam" id="PF04542">
    <property type="entry name" value="Sigma70_r2"/>
    <property type="match status" value="1"/>
</dbReference>
<dbReference type="RefSeq" id="WP_201663732.1">
    <property type="nucleotide sequence ID" value="NZ_JAEQNC010000019.1"/>
</dbReference>
<protein>
    <recommendedName>
        <fullName evidence="6">RNA polymerase sigma factor</fullName>
    </recommendedName>
</protein>
<dbReference type="InterPro" id="IPR014284">
    <property type="entry name" value="RNA_pol_sigma-70_dom"/>
</dbReference>
<evidence type="ECO:0000259" key="7">
    <source>
        <dbReference type="Pfam" id="PF04542"/>
    </source>
</evidence>
<comment type="caution">
    <text evidence="9">The sequence shown here is derived from an EMBL/GenBank/DDBJ whole genome shotgun (WGS) entry which is preliminary data.</text>
</comment>
<evidence type="ECO:0000256" key="2">
    <source>
        <dbReference type="ARBA" id="ARBA00023015"/>
    </source>
</evidence>
<gene>
    <name evidence="9" type="ORF">JJB09_24525</name>
</gene>
<comment type="similarity">
    <text evidence="1 6">Belongs to the sigma-70 factor family. ECF subfamily.</text>
</comment>
<dbReference type="PROSITE" id="PS01063">
    <property type="entry name" value="SIGMA70_ECF"/>
    <property type="match status" value="1"/>
</dbReference>
<reference evidence="9" key="1">
    <citation type="submission" date="2021-01" db="EMBL/GenBank/DDBJ databases">
        <title>Rhizobium sp. strain KVB221 16S ribosomal RNA gene Genome sequencing and assembly.</title>
        <authorList>
            <person name="Kang M."/>
        </authorList>
    </citation>
    <scope>NUCLEOTIDE SEQUENCE</scope>
    <source>
        <strain evidence="9">KVB221</strain>
    </source>
</reference>
<evidence type="ECO:0000313" key="10">
    <source>
        <dbReference type="Proteomes" id="UP000633219"/>
    </source>
</evidence>
<keyword evidence="2 6" id="KW-0805">Transcription regulation</keyword>
<dbReference type="InterPro" id="IPR013249">
    <property type="entry name" value="RNA_pol_sigma70_r4_t2"/>
</dbReference>
<dbReference type="PANTHER" id="PTHR43133:SF51">
    <property type="entry name" value="RNA POLYMERASE SIGMA FACTOR"/>
    <property type="match status" value="1"/>
</dbReference>
<dbReference type="SUPFAM" id="SSF88659">
    <property type="entry name" value="Sigma3 and sigma4 domains of RNA polymerase sigma factors"/>
    <property type="match status" value="1"/>
</dbReference>
<dbReference type="Gene3D" id="1.10.10.10">
    <property type="entry name" value="Winged helix-like DNA-binding domain superfamily/Winged helix DNA-binding domain"/>
    <property type="match status" value="1"/>
</dbReference>
<feature type="domain" description="RNA polymerase sigma-70 region 2" evidence="7">
    <location>
        <begin position="37"/>
        <end position="104"/>
    </location>
</feature>
<dbReference type="GO" id="GO:0006352">
    <property type="term" value="P:DNA-templated transcription initiation"/>
    <property type="evidence" value="ECO:0007669"/>
    <property type="project" value="InterPro"/>
</dbReference>
<dbReference type="Gene3D" id="1.10.1740.10">
    <property type="match status" value="1"/>
</dbReference>
<keyword evidence="4 6" id="KW-0238">DNA-binding</keyword>
<evidence type="ECO:0000256" key="1">
    <source>
        <dbReference type="ARBA" id="ARBA00010641"/>
    </source>
</evidence>
<dbReference type="PANTHER" id="PTHR43133">
    <property type="entry name" value="RNA POLYMERASE ECF-TYPE SIGMA FACTO"/>
    <property type="match status" value="1"/>
</dbReference>
<dbReference type="InterPro" id="IPR013324">
    <property type="entry name" value="RNA_pol_sigma_r3/r4-like"/>
</dbReference>
<evidence type="ECO:0000256" key="3">
    <source>
        <dbReference type="ARBA" id="ARBA00023082"/>
    </source>
</evidence>
<keyword evidence="5 6" id="KW-0804">Transcription</keyword>
<dbReference type="InterPro" id="IPR007627">
    <property type="entry name" value="RNA_pol_sigma70_r2"/>
</dbReference>
<organism evidence="9 10">
    <name type="scientific">Rhizobium setariae</name>
    <dbReference type="NCBI Taxonomy" id="2801340"/>
    <lineage>
        <taxon>Bacteria</taxon>
        <taxon>Pseudomonadati</taxon>
        <taxon>Pseudomonadota</taxon>
        <taxon>Alphaproteobacteria</taxon>
        <taxon>Hyphomicrobiales</taxon>
        <taxon>Rhizobiaceae</taxon>
        <taxon>Rhizobium/Agrobacterium group</taxon>
        <taxon>Rhizobium</taxon>
    </lineage>
</organism>
<dbReference type="AlphaFoldDB" id="A0A937CPQ3"/>
<dbReference type="Pfam" id="PF08281">
    <property type="entry name" value="Sigma70_r4_2"/>
    <property type="match status" value="1"/>
</dbReference>
<dbReference type="CDD" id="cd06171">
    <property type="entry name" value="Sigma70_r4"/>
    <property type="match status" value="1"/>
</dbReference>
<dbReference type="InterPro" id="IPR013325">
    <property type="entry name" value="RNA_pol_sigma_r2"/>
</dbReference>
<evidence type="ECO:0000256" key="6">
    <source>
        <dbReference type="RuleBase" id="RU000716"/>
    </source>
</evidence>
<dbReference type="GO" id="GO:0003677">
    <property type="term" value="F:DNA binding"/>
    <property type="evidence" value="ECO:0007669"/>
    <property type="project" value="UniProtKB-KW"/>
</dbReference>
<evidence type="ECO:0000256" key="4">
    <source>
        <dbReference type="ARBA" id="ARBA00023125"/>
    </source>
</evidence>
<sequence length="237" mass="26770">MNALPKTKTSPLVSSDLSETELVDLARQGDETAIRAIVQRYNRRLFRLARSVVRNDGEAEDIVQAAYVRAFTSMDTFRQEAQFSTWLTRIAMNEALGRLRRRRKTTALEEIDMQAASGGGHVLHFPSSLAGPNPESELSRTQARHLLEMAVDELPDGFRMVFVMRDVEGMSAQEVASQLDIKVETVKTRLHRARKLMRASIERQLEGAFSALFPFDGARCVSMADRVVESLKQKQMR</sequence>
<proteinExistence type="inferred from homology"/>
<evidence type="ECO:0000259" key="8">
    <source>
        <dbReference type="Pfam" id="PF08281"/>
    </source>
</evidence>
<dbReference type="GO" id="GO:0016987">
    <property type="term" value="F:sigma factor activity"/>
    <property type="evidence" value="ECO:0007669"/>
    <property type="project" value="UniProtKB-KW"/>
</dbReference>
<accession>A0A937CPQ3</accession>
<keyword evidence="3 6" id="KW-0731">Sigma factor</keyword>
<keyword evidence="10" id="KW-1185">Reference proteome</keyword>
<feature type="domain" description="RNA polymerase sigma factor 70 region 4 type 2" evidence="8">
    <location>
        <begin position="146"/>
        <end position="197"/>
    </location>
</feature>
<name>A0A937CPQ3_9HYPH</name>
<dbReference type="InterPro" id="IPR036388">
    <property type="entry name" value="WH-like_DNA-bd_sf"/>
</dbReference>
<dbReference type="InterPro" id="IPR039425">
    <property type="entry name" value="RNA_pol_sigma-70-like"/>
</dbReference>
<dbReference type="SUPFAM" id="SSF88946">
    <property type="entry name" value="Sigma2 domain of RNA polymerase sigma factors"/>
    <property type="match status" value="1"/>
</dbReference>
<dbReference type="NCBIfam" id="TIGR02937">
    <property type="entry name" value="sigma70-ECF"/>
    <property type="match status" value="1"/>
</dbReference>